<name>A0A6A5V6L9_9PLEO</name>
<accession>A0A6A5V6L9</accession>
<protein>
    <submittedName>
        <fullName evidence="1">Uncharacterized protein</fullName>
    </submittedName>
</protein>
<evidence type="ECO:0000313" key="1">
    <source>
        <dbReference type="EMBL" id="KAF1970646.1"/>
    </source>
</evidence>
<evidence type="ECO:0000313" key="2">
    <source>
        <dbReference type="Proteomes" id="UP000800036"/>
    </source>
</evidence>
<organism evidence="1 2">
    <name type="scientific">Bimuria novae-zelandiae CBS 107.79</name>
    <dbReference type="NCBI Taxonomy" id="1447943"/>
    <lineage>
        <taxon>Eukaryota</taxon>
        <taxon>Fungi</taxon>
        <taxon>Dikarya</taxon>
        <taxon>Ascomycota</taxon>
        <taxon>Pezizomycotina</taxon>
        <taxon>Dothideomycetes</taxon>
        <taxon>Pleosporomycetidae</taxon>
        <taxon>Pleosporales</taxon>
        <taxon>Massarineae</taxon>
        <taxon>Didymosphaeriaceae</taxon>
        <taxon>Bimuria</taxon>
    </lineage>
</organism>
<dbReference type="EMBL" id="ML976699">
    <property type="protein sequence ID" value="KAF1970646.1"/>
    <property type="molecule type" value="Genomic_DNA"/>
</dbReference>
<dbReference type="AlphaFoldDB" id="A0A6A5V6L9"/>
<keyword evidence="2" id="KW-1185">Reference proteome</keyword>
<dbReference type="Proteomes" id="UP000800036">
    <property type="component" value="Unassembled WGS sequence"/>
</dbReference>
<gene>
    <name evidence="1" type="ORF">BU23DRAFT_205888</name>
</gene>
<reference evidence="1" key="1">
    <citation type="journal article" date="2020" name="Stud. Mycol.">
        <title>101 Dothideomycetes genomes: a test case for predicting lifestyles and emergence of pathogens.</title>
        <authorList>
            <person name="Haridas S."/>
            <person name="Albert R."/>
            <person name="Binder M."/>
            <person name="Bloem J."/>
            <person name="Labutti K."/>
            <person name="Salamov A."/>
            <person name="Andreopoulos B."/>
            <person name="Baker S."/>
            <person name="Barry K."/>
            <person name="Bills G."/>
            <person name="Bluhm B."/>
            <person name="Cannon C."/>
            <person name="Castanera R."/>
            <person name="Culley D."/>
            <person name="Daum C."/>
            <person name="Ezra D."/>
            <person name="Gonzalez J."/>
            <person name="Henrissat B."/>
            <person name="Kuo A."/>
            <person name="Liang C."/>
            <person name="Lipzen A."/>
            <person name="Lutzoni F."/>
            <person name="Magnuson J."/>
            <person name="Mondo S."/>
            <person name="Nolan M."/>
            <person name="Ohm R."/>
            <person name="Pangilinan J."/>
            <person name="Park H.-J."/>
            <person name="Ramirez L."/>
            <person name="Alfaro M."/>
            <person name="Sun H."/>
            <person name="Tritt A."/>
            <person name="Yoshinaga Y."/>
            <person name="Zwiers L.-H."/>
            <person name="Turgeon B."/>
            <person name="Goodwin S."/>
            <person name="Spatafora J."/>
            <person name="Crous P."/>
            <person name="Grigoriev I."/>
        </authorList>
    </citation>
    <scope>NUCLEOTIDE SEQUENCE</scope>
    <source>
        <strain evidence="1">CBS 107.79</strain>
    </source>
</reference>
<sequence>MRSGWGFTLLALGDLFEGIDPTAGSDRTRLLSGRLPVHVPCGLWNRSFRGMNFQRDLQLCWTFSKAAHYVQPSTW</sequence>
<proteinExistence type="predicted"/>